<dbReference type="AlphaFoldDB" id="A0A2T2X9P0"/>
<protein>
    <submittedName>
        <fullName evidence="1">Uncharacterized protein</fullName>
    </submittedName>
</protein>
<gene>
    <name evidence="1" type="ORF">C7B46_17085</name>
</gene>
<evidence type="ECO:0000313" key="1">
    <source>
        <dbReference type="EMBL" id="PSR31233.1"/>
    </source>
</evidence>
<organism evidence="1 2">
    <name type="scientific">Sulfobacillus benefaciens</name>
    <dbReference type="NCBI Taxonomy" id="453960"/>
    <lineage>
        <taxon>Bacteria</taxon>
        <taxon>Bacillati</taxon>
        <taxon>Bacillota</taxon>
        <taxon>Clostridia</taxon>
        <taxon>Eubacteriales</taxon>
        <taxon>Clostridiales Family XVII. Incertae Sedis</taxon>
        <taxon>Sulfobacillus</taxon>
    </lineage>
</organism>
<proteinExistence type="predicted"/>
<evidence type="ECO:0000313" key="2">
    <source>
        <dbReference type="Proteomes" id="UP000242972"/>
    </source>
</evidence>
<comment type="caution">
    <text evidence="1">The sequence shown here is derived from an EMBL/GenBank/DDBJ whole genome shotgun (WGS) entry which is preliminary data.</text>
</comment>
<name>A0A2T2X9P0_9FIRM</name>
<reference evidence="1 2" key="1">
    <citation type="journal article" date="2014" name="BMC Genomics">
        <title>Comparison of environmental and isolate Sulfobacillus genomes reveals diverse carbon, sulfur, nitrogen, and hydrogen metabolisms.</title>
        <authorList>
            <person name="Justice N.B."/>
            <person name="Norman A."/>
            <person name="Brown C.T."/>
            <person name="Singh A."/>
            <person name="Thomas B.C."/>
            <person name="Banfield J.F."/>
        </authorList>
    </citation>
    <scope>NUCLEOTIDE SEQUENCE [LARGE SCALE GENOMIC DNA]</scope>
    <source>
        <strain evidence="1">AMDSBA4</strain>
    </source>
</reference>
<sequence length="132" mass="13627">MRDGSGTPCGDNASLSRNTAHFLASAVCRAPYGVPTVSCRNRVVGLVLDAWGVAGLSPLRCRLSSLAGPVAGVGAPLDMVETVDVGAGSLYRYIAPPLVPGTMKDAEEPLAIPTTQCLSPMSHMRSGICTKN</sequence>
<accession>A0A2T2X9P0</accession>
<dbReference type="EMBL" id="PXYW01000066">
    <property type="protein sequence ID" value="PSR31233.1"/>
    <property type="molecule type" value="Genomic_DNA"/>
</dbReference>
<dbReference type="Proteomes" id="UP000242972">
    <property type="component" value="Unassembled WGS sequence"/>
</dbReference>